<reference evidence="3" key="1">
    <citation type="submission" date="2022-10" db="EMBL/GenBank/DDBJ databases">
        <authorList>
            <person name="Chen Y."/>
            <person name="Dougan E. K."/>
            <person name="Chan C."/>
            <person name="Rhodes N."/>
            <person name="Thang M."/>
        </authorList>
    </citation>
    <scope>NUCLEOTIDE SEQUENCE</scope>
</reference>
<dbReference type="AlphaFoldDB" id="A0A9P1BR53"/>
<dbReference type="Proteomes" id="UP001152797">
    <property type="component" value="Unassembled WGS sequence"/>
</dbReference>
<gene>
    <name evidence="3" type="ORF">C1SCF055_LOCUS6052</name>
</gene>
<evidence type="ECO:0000313" key="6">
    <source>
        <dbReference type="Proteomes" id="UP001152797"/>
    </source>
</evidence>
<proteinExistence type="predicted"/>
<organism evidence="3">
    <name type="scientific">Cladocopium goreaui</name>
    <dbReference type="NCBI Taxonomy" id="2562237"/>
    <lineage>
        <taxon>Eukaryota</taxon>
        <taxon>Sar</taxon>
        <taxon>Alveolata</taxon>
        <taxon>Dinophyceae</taxon>
        <taxon>Suessiales</taxon>
        <taxon>Symbiodiniaceae</taxon>
        <taxon>Cladocopium</taxon>
    </lineage>
</organism>
<sequence length="206" mass="22114">MATFRRRRGVLGFALVILVLVAAISREAFIPSRPTRPQAGALLGLSAAVVAPSRSEAFEMPNLAQFFSTVVRVVTTGTNEAFDPTTEEGAQALGLASPLPKEGFGEITLDDVLPFALFLLVLVVWGLLVVPSSMDRSDGAKSVLFPSQVPKLQVYVPDAVKALPAEAPILKSRRLRDPDGELLLPLKEAKRPKKGKSPAGFNRSKK</sequence>
<evidence type="ECO:0000313" key="5">
    <source>
        <dbReference type="EMBL" id="CAL4765268.1"/>
    </source>
</evidence>
<comment type="caution">
    <text evidence="3">The sequence shown here is derived from an EMBL/GenBank/DDBJ whole genome shotgun (WGS) entry which is preliminary data.</text>
</comment>
<dbReference type="EMBL" id="CAMXCT030000378">
    <property type="protein sequence ID" value="CAL4765268.1"/>
    <property type="molecule type" value="Genomic_DNA"/>
</dbReference>
<feature type="transmembrane region" description="Helical" evidence="2">
    <location>
        <begin position="112"/>
        <end position="130"/>
    </location>
</feature>
<keyword evidence="2" id="KW-0812">Transmembrane</keyword>
<protein>
    <submittedName>
        <fullName evidence="5">UPF0187 protein</fullName>
    </submittedName>
</protein>
<feature type="region of interest" description="Disordered" evidence="1">
    <location>
        <begin position="181"/>
        <end position="206"/>
    </location>
</feature>
<dbReference type="EMBL" id="CAMXCT020000378">
    <property type="protein sequence ID" value="CAL1131331.1"/>
    <property type="molecule type" value="Genomic_DNA"/>
</dbReference>
<evidence type="ECO:0000313" key="3">
    <source>
        <dbReference type="EMBL" id="CAI3977956.1"/>
    </source>
</evidence>
<keyword evidence="2" id="KW-1133">Transmembrane helix</keyword>
<evidence type="ECO:0000256" key="1">
    <source>
        <dbReference type="SAM" id="MobiDB-lite"/>
    </source>
</evidence>
<dbReference type="EMBL" id="CAMXCT010000378">
    <property type="protein sequence ID" value="CAI3977956.1"/>
    <property type="molecule type" value="Genomic_DNA"/>
</dbReference>
<reference evidence="4" key="2">
    <citation type="submission" date="2024-04" db="EMBL/GenBank/DDBJ databases">
        <authorList>
            <person name="Chen Y."/>
            <person name="Shah S."/>
            <person name="Dougan E. K."/>
            <person name="Thang M."/>
            <person name="Chan C."/>
        </authorList>
    </citation>
    <scope>NUCLEOTIDE SEQUENCE [LARGE SCALE GENOMIC DNA]</scope>
</reference>
<evidence type="ECO:0000256" key="2">
    <source>
        <dbReference type="SAM" id="Phobius"/>
    </source>
</evidence>
<evidence type="ECO:0000313" key="4">
    <source>
        <dbReference type="EMBL" id="CAL1131331.1"/>
    </source>
</evidence>
<dbReference type="OrthoDB" id="422903at2759"/>
<keyword evidence="2" id="KW-0472">Membrane</keyword>
<accession>A0A9P1BR53</accession>
<keyword evidence="6" id="KW-1185">Reference proteome</keyword>
<name>A0A9P1BR53_9DINO</name>